<dbReference type="InterPro" id="IPR036388">
    <property type="entry name" value="WH-like_DNA-bd_sf"/>
</dbReference>
<dbReference type="HOGENOM" id="CLU_047691_15_4_11"/>
<dbReference type="Pfam" id="PF04542">
    <property type="entry name" value="Sigma70_r2"/>
    <property type="match status" value="1"/>
</dbReference>
<dbReference type="RefSeq" id="WP_013015371.1">
    <property type="nucleotide sequence ID" value="NC_013947.1"/>
</dbReference>
<feature type="domain" description="RNA polymerase sigma factor 70 region 4 type 2" evidence="8">
    <location>
        <begin position="131"/>
        <end position="183"/>
    </location>
</feature>
<keyword evidence="2" id="KW-0805">Transcription regulation</keyword>
<comment type="similarity">
    <text evidence="1">Belongs to the sigma-70 factor family. ECF subfamily.</text>
</comment>
<dbReference type="InterPro" id="IPR013324">
    <property type="entry name" value="RNA_pol_sigma_r3/r4-like"/>
</dbReference>
<keyword evidence="3" id="KW-0731">Sigma factor</keyword>
<feature type="domain" description="RNA polymerase sigma-70 region 2" evidence="7">
    <location>
        <begin position="40"/>
        <end position="101"/>
    </location>
</feature>
<dbReference type="KEGG" id="sna:Snas_0078"/>
<evidence type="ECO:0000256" key="1">
    <source>
        <dbReference type="ARBA" id="ARBA00010641"/>
    </source>
</evidence>
<evidence type="ECO:0000256" key="3">
    <source>
        <dbReference type="ARBA" id="ARBA00023082"/>
    </source>
</evidence>
<reference evidence="9 10" key="1">
    <citation type="journal article" date="2009" name="Stand. Genomic Sci.">
        <title>Complete genome sequence of Stackebrandtia nassauensis type strain (LLR-40K-21).</title>
        <authorList>
            <person name="Munk C."/>
            <person name="Lapidus A."/>
            <person name="Copeland A."/>
            <person name="Jando M."/>
            <person name="Mayilraj S."/>
            <person name="Glavina Del Rio T."/>
            <person name="Nolan M."/>
            <person name="Chen F."/>
            <person name="Lucas S."/>
            <person name="Tice H."/>
            <person name="Cheng J.F."/>
            <person name="Han C."/>
            <person name="Detter J.C."/>
            <person name="Bruce D."/>
            <person name="Goodwin L."/>
            <person name="Chain P."/>
            <person name="Pitluck S."/>
            <person name="Goker M."/>
            <person name="Ovchinikova G."/>
            <person name="Pati A."/>
            <person name="Ivanova N."/>
            <person name="Mavromatis K."/>
            <person name="Chen A."/>
            <person name="Palaniappan K."/>
            <person name="Land M."/>
            <person name="Hauser L."/>
            <person name="Chang Y.J."/>
            <person name="Jeffries C.D."/>
            <person name="Bristow J."/>
            <person name="Eisen J.A."/>
            <person name="Markowitz V."/>
            <person name="Hugenholtz P."/>
            <person name="Kyrpides N.C."/>
            <person name="Klenk H.P."/>
        </authorList>
    </citation>
    <scope>NUCLEOTIDE SEQUENCE [LARGE SCALE GENOMIC DNA]</scope>
    <source>
        <strain evidence="10">DSM 44728 / CIP 108903 / NRRL B-16338 / NBRC 102104 / LLR-40K-21</strain>
    </source>
</reference>
<dbReference type="Gene3D" id="1.10.1740.10">
    <property type="match status" value="1"/>
</dbReference>
<dbReference type="SUPFAM" id="SSF88659">
    <property type="entry name" value="Sigma3 and sigma4 domains of RNA polymerase sigma factors"/>
    <property type="match status" value="1"/>
</dbReference>
<dbReference type="InterPro" id="IPR014284">
    <property type="entry name" value="RNA_pol_sigma-70_dom"/>
</dbReference>
<dbReference type="GO" id="GO:0003677">
    <property type="term" value="F:DNA binding"/>
    <property type="evidence" value="ECO:0007669"/>
    <property type="project" value="UniProtKB-KW"/>
</dbReference>
<sequence length="203" mass="22700">MTSSVTGQLTTPWTVRERAPDTPRRAVHADLEREYVEYVTVHLPALHRVARLLCRDRHRADDIVQTTITKLYIHWKRAKAASNLDAYVRTMLVRAFLSEQRLSWAKVRLFGSAQEIPGTPSVHSPDVETRDLVHTALSRVAPKQRAVLVLRFLCDLPVTEVAQILGCSPGNVTSLTTHGLKRLRALLGDRAVAALEGGGRDER</sequence>
<feature type="region of interest" description="Disordered" evidence="6">
    <location>
        <begin position="1"/>
        <end position="22"/>
    </location>
</feature>
<evidence type="ECO:0000256" key="2">
    <source>
        <dbReference type="ARBA" id="ARBA00023015"/>
    </source>
</evidence>
<dbReference type="NCBIfam" id="TIGR02937">
    <property type="entry name" value="sigma70-ECF"/>
    <property type="match status" value="1"/>
</dbReference>
<dbReference type="PANTHER" id="PTHR43133">
    <property type="entry name" value="RNA POLYMERASE ECF-TYPE SIGMA FACTO"/>
    <property type="match status" value="1"/>
</dbReference>
<dbReference type="eggNOG" id="COG1595">
    <property type="taxonomic scope" value="Bacteria"/>
</dbReference>
<organism evidence="9 10">
    <name type="scientific">Stackebrandtia nassauensis (strain DSM 44728 / CIP 108903 / NRRL B-16338 / NBRC 102104 / LLR-40K-21)</name>
    <dbReference type="NCBI Taxonomy" id="446470"/>
    <lineage>
        <taxon>Bacteria</taxon>
        <taxon>Bacillati</taxon>
        <taxon>Actinomycetota</taxon>
        <taxon>Actinomycetes</taxon>
        <taxon>Glycomycetales</taxon>
        <taxon>Glycomycetaceae</taxon>
        <taxon>Stackebrandtia</taxon>
    </lineage>
</organism>
<dbReference type="OrthoDB" id="3783006at2"/>
<evidence type="ECO:0000256" key="5">
    <source>
        <dbReference type="ARBA" id="ARBA00023163"/>
    </source>
</evidence>
<feature type="compositionally biased region" description="Polar residues" evidence="6">
    <location>
        <begin position="1"/>
        <end position="13"/>
    </location>
</feature>
<dbReference type="Pfam" id="PF08281">
    <property type="entry name" value="Sigma70_r4_2"/>
    <property type="match status" value="1"/>
</dbReference>
<dbReference type="EMBL" id="CP001778">
    <property type="protein sequence ID" value="ADD39800.1"/>
    <property type="molecule type" value="Genomic_DNA"/>
</dbReference>
<dbReference type="GO" id="GO:0006352">
    <property type="term" value="P:DNA-templated transcription initiation"/>
    <property type="evidence" value="ECO:0007669"/>
    <property type="project" value="InterPro"/>
</dbReference>
<dbReference type="InterPro" id="IPR007627">
    <property type="entry name" value="RNA_pol_sigma70_r2"/>
</dbReference>
<proteinExistence type="inferred from homology"/>
<evidence type="ECO:0000259" key="7">
    <source>
        <dbReference type="Pfam" id="PF04542"/>
    </source>
</evidence>
<evidence type="ECO:0000256" key="4">
    <source>
        <dbReference type="ARBA" id="ARBA00023125"/>
    </source>
</evidence>
<dbReference type="InterPro" id="IPR013325">
    <property type="entry name" value="RNA_pol_sigma_r2"/>
</dbReference>
<dbReference type="InterPro" id="IPR039425">
    <property type="entry name" value="RNA_pol_sigma-70-like"/>
</dbReference>
<evidence type="ECO:0000256" key="6">
    <source>
        <dbReference type="SAM" id="MobiDB-lite"/>
    </source>
</evidence>
<dbReference type="InterPro" id="IPR013249">
    <property type="entry name" value="RNA_pol_sigma70_r4_t2"/>
</dbReference>
<name>D3Q0D6_STANL</name>
<dbReference type="Proteomes" id="UP000000844">
    <property type="component" value="Chromosome"/>
</dbReference>
<gene>
    <name evidence="9" type="ordered locus">Snas_0078</name>
</gene>
<dbReference type="PANTHER" id="PTHR43133:SF50">
    <property type="entry name" value="ECF RNA POLYMERASE SIGMA FACTOR SIGM"/>
    <property type="match status" value="1"/>
</dbReference>
<keyword evidence="10" id="KW-1185">Reference proteome</keyword>
<evidence type="ECO:0000313" key="10">
    <source>
        <dbReference type="Proteomes" id="UP000000844"/>
    </source>
</evidence>
<dbReference type="GO" id="GO:0016987">
    <property type="term" value="F:sigma factor activity"/>
    <property type="evidence" value="ECO:0007669"/>
    <property type="project" value="UniProtKB-KW"/>
</dbReference>
<evidence type="ECO:0000313" key="9">
    <source>
        <dbReference type="EMBL" id="ADD39800.1"/>
    </source>
</evidence>
<dbReference type="CDD" id="cd06171">
    <property type="entry name" value="Sigma70_r4"/>
    <property type="match status" value="1"/>
</dbReference>
<dbReference type="SUPFAM" id="SSF88946">
    <property type="entry name" value="Sigma2 domain of RNA polymerase sigma factors"/>
    <property type="match status" value="1"/>
</dbReference>
<evidence type="ECO:0000259" key="8">
    <source>
        <dbReference type="Pfam" id="PF08281"/>
    </source>
</evidence>
<dbReference type="Gene3D" id="1.10.10.10">
    <property type="entry name" value="Winged helix-like DNA-binding domain superfamily/Winged helix DNA-binding domain"/>
    <property type="match status" value="1"/>
</dbReference>
<dbReference type="STRING" id="446470.Snas_0078"/>
<keyword evidence="4" id="KW-0238">DNA-binding</keyword>
<protein>
    <submittedName>
        <fullName evidence="9">RNA polymerase, sigma-24 subunit, ECF subfamily</fullName>
    </submittedName>
</protein>
<keyword evidence="5" id="KW-0804">Transcription</keyword>
<accession>D3Q0D6</accession>
<dbReference type="AlphaFoldDB" id="D3Q0D6"/>